<organism evidence="12 13">
    <name type="scientific">Saponaria officinalis</name>
    <name type="common">Common soapwort</name>
    <name type="synonym">Lychnis saponaria</name>
    <dbReference type="NCBI Taxonomy" id="3572"/>
    <lineage>
        <taxon>Eukaryota</taxon>
        <taxon>Viridiplantae</taxon>
        <taxon>Streptophyta</taxon>
        <taxon>Embryophyta</taxon>
        <taxon>Tracheophyta</taxon>
        <taxon>Spermatophyta</taxon>
        <taxon>Magnoliopsida</taxon>
        <taxon>eudicotyledons</taxon>
        <taxon>Gunneridae</taxon>
        <taxon>Pentapetalae</taxon>
        <taxon>Caryophyllales</taxon>
        <taxon>Caryophyllaceae</taxon>
        <taxon>Caryophylleae</taxon>
        <taxon>Saponaria</taxon>
    </lineage>
</organism>
<dbReference type="SUPFAM" id="SSF51445">
    <property type="entry name" value="(Trans)glycosidases"/>
    <property type="match status" value="1"/>
</dbReference>
<evidence type="ECO:0000256" key="10">
    <source>
        <dbReference type="SAM" id="SignalP"/>
    </source>
</evidence>
<dbReference type="Pfam" id="PF00332">
    <property type="entry name" value="Glyco_hydro_17"/>
    <property type="match status" value="1"/>
</dbReference>
<evidence type="ECO:0000313" key="12">
    <source>
        <dbReference type="EMBL" id="KAK9671407.1"/>
    </source>
</evidence>
<comment type="caution">
    <text evidence="12">The sequence shown here is derived from an EMBL/GenBank/DDBJ whole genome shotgun (WGS) entry which is preliminary data.</text>
</comment>
<dbReference type="EMBL" id="JBDFQZ010000012">
    <property type="protein sequence ID" value="KAK9671407.1"/>
    <property type="molecule type" value="Genomic_DNA"/>
</dbReference>
<feature type="domain" description="X8" evidence="11">
    <location>
        <begin position="369"/>
        <end position="455"/>
    </location>
</feature>
<evidence type="ECO:0000259" key="11">
    <source>
        <dbReference type="SMART" id="SM00768"/>
    </source>
</evidence>
<evidence type="ECO:0000256" key="8">
    <source>
        <dbReference type="RuleBase" id="RU004335"/>
    </source>
</evidence>
<gene>
    <name evidence="12" type="ORF">RND81_12G028000</name>
</gene>
<evidence type="ECO:0000256" key="9">
    <source>
        <dbReference type="RuleBase" id="RU004336"/>
    </source>
</evidence>
<evidence type="ECO:0000256" key="3">
    <source>
        <dbReference type="ARBA" id="ARBA00012780"/>
    </source>
</evidence>
<feature type="signal peptide" evidence="10">
    <location>
        <begin position="1"/>
        <end position="20"/>
    </location>
</feature>
<dbReference type="PROSITE" id="PS00587">
    <property type="entry name" value="GLYCOSYL_HYDROL_F17"/>
    <property type="match status" value="1"/>
</dbReference>
<feature type="chain" id="PRO_5043575931" description="glucan endo-1,3-beta-D-glucosidase" evidence="10">
    <location>
        <begin position="21"/>
        <end position="460"/>
    </location>
</feature>
<dbReference type="GO" id="GO:0005975">
    <property type="term" value="P:carbohydrate metabolic process"/>
    <property type="evidence" value="ECO:0007669"/>
    <property type="project" value="InterPro"/>
</dbReference>
<dbReference type="Proteomes" id="UP001443914">
    <property type="component" value="Unassembled WGS sequence"/>
</dbReference>
<dbReference type="Pfam" id="PF07983">
    <property type="entry name" value="X8"/>
    <property type="match status" value="1"/>
</dbReference>
<dbReference type="InterPro" id="IPR044965">
    <property type="entry name" value="Glyco_hydro_17_plant"/>
</dbReference>
<dbReference type="Gene3D" id="3.20.20.80">
    <property type="entry name" value="Glycosidases"/>
    <property type="match status" value="1"/>
</dbReference>
<evidence type="ECO:0000256" key="1">
    <source>
        <dbReference type="ARBA" id="ARBA00000382"/>
    </source>
</evidence>
<name>A0AAW1H2H8_SAPOF</name>
<keyword evidence="6" id="KW-1015">Disulfide bond</keyword>
<dbReference type="FunFam" id="3.20.20.80:FF:000005">
    <property type="entry name" value="Glucan endo-1,3-beta-glucosidase 14"/>
    <property type="match status" value="1"/>
</dbReference>
<keyword evidence="13" id="KW-1185">Reference proteome</keyword>
<keyword evidence="4 10" id="KW-0732">Signal</keyword>
<dbReference type="EC" id="3.2.1.39" evidence="3"/>
<dbReference type="GO" id="GO:0042973">
    <property type="term" value="F:glucan endo-1,3-beta-D-glucosidase activity"/>
    <property type="evidence" value="ECO:0007669"/>
    <property type="project" value="UniProtKB-EC"/>
</dbReference>
<accession>A0AAW1H2H8</accession>
<evidence type="ECO:0000256" key="4">
    <source>
        <dbReference type="ARBA" id="ARBA00022729"/>
    </source>
</evidence>
<keyword evidence="7 9" id="KW-0326">Glycosidase</keyword>
<reference evidence="12" key="1">
    <citation type="submission" date="2024-03" db="EMBL/GenBank/DDBJ databases">
        <title>WGS assembly of Saponaria officinalis var. Norfolk2.</title>
        <authorList>
            <person name="Jenkins J."/>
            <person name="Shu S."/>
            <person name="Grimwood J."/>
            <person name="Barry K."/>
            <person name="Goodstein D."/>
            <person name="Schmutz J."/>
            <person name="Leebens-Mack J."/>
            <person name="Osbourn A."/>
        </authorList>
    </citation>
    <scope>NUCLEOTIDE SEQUENCE [LARGE SCALE GENOMIC DNA]</scope>
    <source>
        <strain evidence="12">JIC</strain>
    </source>
</reference>
<dbReference type="InterPro" id="IPR012946">
    <property type="entry name" value="X8"/>
</dbReference>
<evidence type="ECO:0000256" key="2">
    <source>
        <dbReference type="ARBA" id="ARBA00008773"/>
    </source>
</evidence>
<dbReference type="SMART" id="SM00768">
    <property type="entry name" value="X8"/>
    <property type="match status" value="1"/>
</dbReference>
<evidence type="ECO:0000256" key="6">
    <source>
        <dbReference type="ARBA" id="ARBA00023157"/>
    </source>
</evidence>
<dbReference type="AlphaFoldDB" id="A0AAW1H2H8"/>
<comment type="similarity">
    <text evidence="2 8">Belongs to the glycosyl hydrolase 17 family.</text>
</comment>
<dbReference type="PANTHER" id="PTHR32227">
    <property type="entry name" value="GLUCAN ENDO-1,3-BETA-GLUCOSIDASE BG1-RELATED-RELATED"/>
    <property type="match status" value="1"/>
</dbReference>
<evidence type="ECO:0000256" key="7">
    <source>
        <dbReference type="ARBA" id="ARBA00023295"/>
    </source>
</evidence>
<evidence type="ECO:0000256" key="5">
    <source>
        <dbReference type="ARBA" id="ARBA00022801"/>
    </source>
</evidence>
<protein>
    <recommendedName>
        <fullName evidence="3">glucan endo-1,3-beta-D-glucosidase</fullName>
        <ecNumber evidence="3">3.2.1.39</ecNumber>
    </recommendedName>
</protein>
<keyword evidence="5 9" id="KW-0378">Hydrolase</keyword>
<evidence type="ECO:0000313" key="13">
    <source>
        <dbReference type="Proteomes" id="UP001443914"/>
    </source>
</evidence>
<dbReference type="InterPro" id="IPR000490">
    <property type="entry name" value="Glyco_hydro_17"/>
</dbReference>
<proteinExistence type="inferred from homology"/>
<dbReference type="Gene3D" id="1.20.58.1040">
    <property type="match status" value="1"/>
</dbReference>
<dbReference type="InterPro" id="IPR017853">
    <property type="entry name" value="GH"/>
</dbReference>
<sequence length="460" mass="51536">MMSFFQVILILISLVIFSNGQRSDHIGINYGKLGKNLPTPYQSIETIRNMNAGMVKLYNADSETLRLLAGTGLHVAIMVKNEEIVDLTTESIATKWVHDNVFAYYPRTMIRYILVGNEVYSSHVQEQWDNLVLAMTHIRNTLRSHDIHNIKIGTPLAMDILSGTFPPSNGTFRVDTLTTLVPLLQLLRKSRSFFFLDVYPYFPWSKDPINMSLNFALFEGGNLTYTDPNTGLLYTNLLDQMLDSVYFAMKKIGFPEIPIVISETGWPNQGDLDQPGANIYNAATYNRNLIKKIVAEPPLGTPARPGTIIPTFLFSLYDENLKGGPGTERHWGLLRPDGTPVYQLDLTGVQTEYDPLPDPTNNFPYKGDLWCVVHAAANMTELGPMLTGLCTRLNGTCEAVLGPGKECYEPVSMIWHASYVFSTFWSKYRRRGTACYFNGLATLTTDNPSHGSCLFPSVTI</sequence>
<comment type="catalytic activity">
    <reaction evidence="1">
        <text>Hydrolysis of (1-&gt;3)-beta-D-glucosidic linkages in (1-&gt;3)-beta-D-glucans.</text>
        <dbReference type="EC" id="3.2.1.39"/>
    </reaction>
</comment>